<feature type="domain" description="Signal transduction histidine kinase internal region" evidence="2">
    <location>
        <begin position="168"/>
        <end position="243"/>
    </location>
</feature>
<dbReference type="AlphaFoldDB" id="A0A2P8HNZ0"/>
<keyword evidence="1" id="KW-0472">Membrane</keyword>
<sequence>MNDAPIDTLQDIYKNPFLNFLLKPRMRIYRHLCYFFVLLIILFPGKTGLTPFGTILLKTAVFSLLVMIPYINIYYLVPQFLFRQKYLLYILWVLVVIIGCFCIVLLLKPILAQYRLVPDKNDSTAMDILSFGIITSIFIAASTAVKIFQRWVLDSHRINQLENARLSAELDELKSQINPHFLFNMLNNAHVLTQRDPVKASQILLKLSDLLRYQLYDSNRSQVLLSADIHFLNDFLNLEKIRRDYFDFTISYDATNSDLLIPPFLFITFVENAVKHSVDSIKKSYVQLDFERQRDKLIFTCINSKPAAAPELMKKYGRLGLANVKRRLDLQYPHRHTLQIDDHSDHYSITLTIPV</sequence>
<organism evidence="3 4">
    <name type="scientific">Chitinophaga niastensis</name>
    <dbReference type="NCBI Taxonomy" id="536980"/>
    <lineage>
        <taxon>Bacteria</taxon>
        <taxon>Pseudomonadati</taxon>
        <taxon>Bacteroidota</taxon>
        <taxon>Chitinophagia</taxon>
        <taxon>Chitinophagales</taxon>
        <taxon>Chitinophagaceae</taxon>
        <taxon>Chitinophaga</taxon>
    </lineage>
</organism>
<evidence type="ECO:0000313" key="4">
    <source>
        <dbReference type="Proteomes" id="UP000240971"/>
    </source>
</evidence>
<comment type="caution">
    <text evidence="3">The sequence shown here is derived from an EMBL/GenBank/DDBJ whole genome shotgun (WGS) entry which is preliminary data.</text>
</comment>
<protein>
    <submittedName>
        <fullName evidence="3">Histidine kinase</fullName>
    </submittedName>
</protein>
<keyword evidence="3" id="KW-0808">Transferase</keyword>
<dbReference type="Proteomes" id="UP000240971">
    <property type="component" value="Unassembled WGS sequence"/>
</dbReference>
<keyword evidence="4" id="KW-1185">Reference proteome</keyword>
<dbReference type="RefSeq" id="WP_106528344.1">
    <property type="nucleotide sequence ID" value="NZ_PYAW01000002.1"/>
</dbReference>
<feature type="transmembrane region" description="Helical" evidence="1">
    <location>
        <begin position="32"/>
        <end position="49"/>
    </location>
</feature>
<keyword evidence="1" id="KW-1133">Transmembrane helix</keyword>
<dbReference type="InterPro" id="IPR036890">
    <property type="entry name" value="HATPase_C_sf"/>
</dbReference>
<evidence type="ECO:0000256" key="1">
    <source>
        <dbReference type="SAM" id="Phobius"/>
    </source>
</evidence>
<feature type="transmembrane region" description="Helical" evidence="1">
    <location>
        <begin position="86"/>
        <end position="108"/>
    </location>
</feature>
<dbReference type="Gene3D" id="3.30.565.10">
    <property type="entry name" value="Histidine kinase-like ATPase, C-terminal domain"/>
    <property type="match status" value="1"/>
</dbReference>
<dbReference type="PANTHER" id="PTHR34220">
    <property type="entry name" value="SENSOR HISTIDINE KINASE YPDA"/>
    <property type="match status" value="1"/>
</dbReference>
<gene>
    <name evidence="3" type="ORF">CLV51_102785</name>
</gene>
<name>A0A2P8HNZ0_CHINA</name>
<evidence type="ECO:0000313" key="3">
    <source>
        <dbReference type="EMBL" id="PSL47925.1"/>
    </source>
</evidence>
<proteinExistence type="predicted"/>
<dbReference type="PANTHER" id="PTHR34220:SF7">
    <property type="entry name" value="SENSOR HISTIDINE KINASE YPDA"/>
    <property type="match status" value="1"/>
</dbReference>
<keyword evidence="1" id="KW-0812">Transmembrane</keyword>
<dbReference type="InterPro" id="IPR050640">
    <property type="entry name" value="Bact_2-comp_sensor_kinase"/>
</dbReference>
<evidence type="ECO:0000259" key="2">
    <source>
        <dbReference type="Pfam" id="PF06580"/>
    </source>
</evidence>
<reference evidence="3 4" key="1">
    <citation type="submission" date="2018-03" db="EMBL/GenBank/DDBJ databases">
        <title>Genomic Encyclopedia of Archaeal and Bacterial Type Strains, Phase II (KMG-II): from individual species to whole genera.</title>
        <authorList>
            <person name="Goeker M."/>
        </authorList>
    </citation>
    <scope>NUCLEOTIDE SEQUENCE [LARGE SCALE GENOMIC DNA]</scope>
    <source>
        <strain evidence="3 4">DSM 24859</strain>
    </source>
</reference>
<accession>A0A2P8HNZ0</accession>
<dbReference type="Pfam" id="PF06580">
    <property type="entry name" value="His_kinase"/>
    <property type="match status" value="1"/>
</dbReference>
<feature type="transmembrane region" description="Helical" evidence="1">
    <location>
        <begin position="55"/>
        <end position="77"/>
    </location>
</feature>
<feature type="transmembrane region" description="Helical" evidence="1">
    <location>
        <begin position="128"/>
        <end position="148"/>
    </location>
</feature>
<dbReference type="OrthoDB" id="9792992at2"/>
<dbReference type="GO" id="GO:0000155">
    <property type="term" value="F:phosphorelay sensor kinase activity"/>
    <property type="evidence" value="ECO:0007669"/>
    <property type="project" value="InterPro"/>
</dbReference>
<dbReference type="GO" id="GO:0016020">
    <property type="term" value="C:membrane"/>
    <property type="evidence" value="ECO:0007669"/>
    <property type="project" value="InterPro"/>
</dbReference>
<dbReference type="EMBL" id="PYAW01000002">
    <property type="protein sequence ID" value="PSL47925.1"/>
    <property type="molecule type" value="Genomic_DNA"/>
</dbReference>
<keyword evidence="3" id="KW-0418">Kinase</keyword>
<dbReference type="InterPro" id="IPR010559">
    <property type="entry name" value="Sig_transdc_His_kin_internal"/>
</dbReference>
<dbReference type="SUPFAM" id="SSF55874">
    <property type="entry name" value="ATPase domain of HSP90 chaperone/DNA topoisomerase II/histidine kinase"/>
    <property type="match status" value="1"/>
</dbReference>